<dbReference type="KEGG" id="cfk:CFRA_10455"/>
<dbReference type="AlphaFoldDB" id="A0A1L7CUT5"/>
<evidence type="ECO:0000313" key="1">
    <source>
        <dbReference type="EMBL" id="APT89577.1"/>
    </source>
</evidence>
<evidence type="ECO:0000313" key="2">
    <source>
        <dbReference type="Proteomes" id="UP000185434"/>
    </source>
</evidence>
<dbReference type="STRING" id="1437875.CFRA_10455"/>
<dbReference type="Pfam" id="PF11662">
    <property type="entry name" value="DUF3263"/>
    <property type="match status" value="1"/>
</dbReference>
<keyword evidence="2" id="KW-1185">Reference proteome</keyword>
<evidence type="ECO:0008006" key="3">
    <source>
        <dbReference type="Google" id="ProtNLM"/>
    </source>
</evidence>
<dbReference type="OrthoDB" id="3268863at2"/>
<gene>
    <name evidence="1" type="ORF">CFRA_10455</name>
</gene>
<sequence>MAYSLGMSTPATDADLLEFAEHAPRSPGARDEAIRERLGISPVRYYQRLNRLIDDADARAAHPLLIARLERLRDRGL</sequence>
<organism evidence="1 2">
    <name type="scientific">Corynebacterium frankenforstense DSM 45800</name>
    <dbReference type="NCBI Taxonomy" id="1437875"/>
    <lineage>
        <taxon>Bacteria</taxon>
        <taxon>Bacillati</taxon>
        <taxon>Actinomycetota</taxon>
        <taxon>Actinomycetes</taxon>
        <taxon>Mycobacteriales</taxon>
        <taxon>Corynebacteriaceae</taxon>
        <taxon>Corynebacterium</taxon>
    </lineage>
</organism>
<dbReference type="InterPro" id="IPR021678">
    <property type="entry name" value="DUF3263"/>
</dbReference>
<dbReference type="EMBL" id="CP009247">
    <property type="protein sequence ID" value="APT89577.1"/>
    <property type="molecule type" value="Genomic_DNA"/>
</dbReference>
<accession>A0A1L7CUT5</accession>
<reference evidence="1 2" key="1">
    <citation type="submission" date="2014-08" db="EMBL/GenBank/DDBJ databases">
        <title>Complete genome sequence of Corynebacterium frankenforstense ST18(T) (=DSM 45800(T)), isolated from raw cow milk.</title>
        <authorList>
            <person name="Ruckert C."/>
            <person name="Albersmeier A."/>
            <person name="Winkler A."/>
            <person name="Lipski A."/>
            <person name="Kalinowski J."/>
        </authorList>
    </citation>
    <scope>NUCLEOTIDE SEQUENCE [LARGE SCALE GENOMIC DNA]</scope>
    <source>
        <strain evidence="1 2">ST18</strain>
    </source>
</reference>
<proteinExistence type="predicted"/>
<protein>
    <recommendedName>
        <fullName evidence="3">Fis family transcriptional regulator</fullName>
    </recommendedName>
</protein>
<dbReference type="RefSeq" id="WP_075664571.1">
    <property type="nucleotide sequence ID" value="NZ_CP009247.1"/>
</dbReference>
<dbReference type="Proteomes" id="UP000185434">
    <property type="component" value="Chromosome"/>
</dbReference>
<name>A0A1L7CUT5_9CORY</name>